<proteinExistence type="predicted"/>
<dbReference type="PROSITE" id="PS51257">
    <property type="entry name" value="PROKAR_LIPOPROTEIN"/>
    <property type="match status" value="1"/>
</dbReference>
<sequence length="145" mass="15959">MSARPPRSLFSSRLFPALLGVLLTTTVLSGCEHTQESEHNNERQIAAGRGTSKITPLGDNSYNVFCPTGICRFQLKNNGAADIKFHFYYSAGQPFRALEGIYLNSLAGDQDVSESMTVLDNTTSVQLNLNAGEHHVEIQAVDYHR</sequence>
<feature type="compositionally biased region" description="Basic and acidic residues" evidence="1">
    <location>
        <begin position="33"/>
        <end position="42"/>
    </location>
</feature>
<dbReference type="EMBL" id="CACSIO010000001">
    <property type="protein sequence ID" value="CAA0082661.1"/>
    <property type="molecule type" value="Genomic_DNA"/>
</dbReference>
<dbReference type="Proteomes" id="UP000441399">
    <property type="component" value="Unassembled WGS sequence"/>
</dbReference>
<evidence type="ECO:0000256" key="1">
    <source>
        <dbReference type="SAM" id="MobiDB-lite"/>
    </source>
</evidence>
<protein>
    <recommendedName>
        <fullName evidence="5">Spore coat protein U domain-containing protein</fullName>
    </recommendedName>
</protein>
<feature type="region of interest" description="Disordered" evidence="1">
    <location>
        <begin position="33"/>
        <end position="52"/>
    </location>
</feature>
<accession>A0A5S9MZQ0</accession>
<evidence type="ECO:0000313" key="4">
    <source>
        <dbReference type="Proteomes" id="UP000441399"/>
    </source>
</evidence>
<name>A0A5S9MZQ0_9GAMM</name>
<reference evidence="3 4" key="1">
    <citation type="submission" date="2019-11" db="EMBL/GenBank/DDBJ databases">
        <authorList>
            <person name="Holert J."/>
        </authorList>
    </citation>
    <scope>NUCLEOTIDE SEQUENCE [LARGE SCALE GENOMIC DNA]</scope>
    <source>
        <strain evidence="3">SB11_3</strain>
    </source>
</reference>
<dbReference type="OrthoDB" id="5823233at2"/>
<keyword evidence="4" id="KW-1185">Reference proteome</keyword>
<evidence type="ECO:0000313" key="3">
    <source>
        <dbReference type="EMBL" id="CAA0082661.1"/>
    </source>
</evidence>
<gene>
    <name evidence="3" type="ORF">OPDIPICF_00440</name>
</gene>
<dbReference type="AlphaFoldDB" id="A0A5S9MZQ0"/>
<keyword evidence="2" id="KW-0732">Signal</keyword>
<organism evidence="3 4">
    <name type="scientific">BD1-7 clade bacterium</name>
    <dbReference type="NCBI Taxonomy" id="2029982"/>
    <lineage>
        <taxon>Bacteria</taxon>
        <taxon>Pseudomonadati</taxon>
        <taxon>Pseudomonadota</taxon>
        <taxon>Gammaproteobacteria</taxon>
        <taxon>Cellvibrionales</taxon>
        <taxon>Spongiibacteraceae</taxon>
        <taxon>BD1-7 clade</taxon>
    </lineage>
</organism>
<feature type="chain" id="PRO_5024906788" description="Spore coat protein U domain-containing protein" evidence="2">
    <location>
        <begin position="30"/>
        <end position="145"/>
    </location>
</feature>
<feature type="signal peptide" evidence="2">
    <location>
        <begin position="1"/>
        <end position="29"/>
    </location>
</feature>
<evidence type="ECO:0008006" key="5">
    <source>
        <dbReference type="Google" id="ProtNLM"/>
    </source>
</evidence>
<evidence type="ECO:0000256" key="2">
    <source>
        <dbReference type="SAM" id="SignalP"/>
    </source>
</evidence>